<keyword evidence="1" id="KW-0732">Signal</keyword>
<feature type="chain" id="PRO_5017477647" evidence="1">
    <location>
        <begin position="17"/>
        <end position="176"/>
    </location>
</feature>
<feature type="signal peptide" evidence="1">
    <location>
        <begin position="1"/>
        <end position="16"/>
    </location>
</feature>
<accession>A0A397SIV6</accession>
<proteinExistence type="predicted"/>
<dbReference type="EMBL" id="QKYT01000466">
    <property type="protein sequence ID" value="RIA84829.1"/>
    <property type="molecule type" value="Genomic_DNA"/>
</dbReference>
<dbReference type="AlphaFoldDB" id="A0A397SIV6"/>
<dbReference type="OrthoDB" id="2356201at2759"/>
<keyword evidence="3" id="KW-1185">Reference proteome</keyword>
<protein>
    <submittedName>
        <fullName evidence="2">Uncharacterized protein</fullName>
    </submittedName>
</protein>
<comment type="caution">
    <text evidence="2">The sequence shown here is derived from an EMBL/GenBank/DDBJ whole genome shotgun (WGS) entry which is preliminary data.</text>
</comment>
<sequence>MGISLSWLPFVGLFYALNVEKESHCIYWLSSVKYFIKIKNGKHQQIEYRPFGVHTMKLNENNNDEIMTNIKQCTVKASVLERLSSLVSAYYIVVGSLAGISMVTGSVVCESWPYIPSLLSWTIPALCMRIFSGDQIVKDPNEVFEVPAEPNPNDMDNVENGDNRNQIIMDDISLEW</sequence>
<gene>
    <name evidence="2" type="ORF">C1645_783317</name>
</gene>
<reference evidence="2 3" key="1">
    <citation type="submission" date="2018-06" db="EMBL/GenBank/DDBJ databases">
        <title>Comparative genomics reveals the genomic features of Rhizophagus irregularis, R. cerebriforme, R. diaphanum and Gigaspora rosea, and their symbiotic lifestyle signature.</title>
        <authorList>
            <person name="Morin E."/>
            <person name="San Clemente H."/>
            <person name="Chen E.C.H."/>
            <person name="De La Providencia I."/>
            <person name="Hainaut M."/>
            <person name="Kuo A."/>
            <person name="Kohler A."/>
            <person name="Murat C."/>
            <person name="Tang N."/>
            <person name="Roy S."/>
            <person name="Loubradou J."/>
            <person name="Henrissat B."/>
            <person name="Grigoriev I.V."/>
            <person name="Corradi N."/>
            <person name="Roux C."/>
            <person name="Martin F.M."/>
        </authorList>
    </citation>
    <scope>NUCLEOTIDE SEQUENCE [LARGE SCALE GENOMIC DNA]</scope>
    <source>
        <strain evidence="2 3">DAOM 227022</strain>
    </source>
</reference>
<evidence type="ECO:0000256" key="1">
    <source>
        <dbReference type="SAM" id="SignalP"/>
    </source>
</evidence>
<dbReference type="Proteomes" id="UP000265703">
    <property type="component" value="Unassembled WGS sequence"/>
</dbReference>
<organism evidence="2 3">
    <name type="scientific">Glomus cerebriforme</name>
    <dbReference type="NCBI Taxonomy" id="658196"/>
    <lineage>
        <taxon>Eukaryota</taxon>
        <taxon>Fungi</taxon>
        <taxon>Fungi incertae sedis</taxon>
        <taxon>Mucoromycota</taxon>
        <taxon>Glomeromycotina</taxon>
        <taxon>Glomeromycetes</taxon>
        <taxon>Glomerales</taxon>
        <taxon>Glomeraceae</taxon>
        <taxon>Glomus</taxon>
    </lineage>
</organism>
<evidence type="ECO:0000313" key="2">
    <source>
        <dbReference type="EMBL" id="RIA84829.1"/>
    </source>
</evidence>
<name>A0A397SIV6_9GLOM</name>
<evidence type="ECO:0000313" key="3">
    <source>
        <dbReference type="Proteomes" id="UP000265703"/>
    </source>
</evidence>